<organism evidence="2 3">
    <name type="scientific">Marinactinospora rubrisoli</name>
    <dbReference type="NCBI Taxonomy" id="2715399"/>
    <lineage>
        <taxon>Bacteria</taxon>
        <taxon>Bacillati</taxon>
        <taxon>Actinomycetota</taxon>
        <taxon>Actinomycetes</taxon>
        <taxon>Streptosporangiales</taxon>
        <taxon>Nocardiopsidaceae</taxon>
        <taxon>Marinactinospora</taxon>
    </lineage>
</organism>
<comment type="caution">
    <text evidence="2">The sequence shown here is derived from an EMBL/GenBank/DDBJ whole genome shotgun (WGS) entry which is preliminary data.</text>
</comment>
<accession>A0ABW2KFP3</accession>
<protein>
    <recommendedName>
        <fullName evidence="4">Peptidase M41 domain-containing protein</fullName>
    </recommendedName>
</protein>
<keyword evidence="3" id="KW-1185">Reference proteome</keyword>
<reference evidence="3" key="1">
    <citation type="journal article" date="2019" name="Int. J. Syst. Evol. Microbiol.">
        <title>The Global Catalogue of Microorganisms (GCM) 10K type strain sequencing project: providing services to taxonomists for standard genome sequencing and annotation.</title>
        <authorList>
            <consortium name="The Broad Institute Genomics Platform"/>
            <consortium name="The Broad Institute Genome Sequencing Center for Infectious Disease"/>
            <person name="Wu L."/>
            <person name="Ma J."/>
        </authorList>
    </citation>
    <scope>NUCLEOTIDE SEQUENCE [LARGE SCALE GENOMIC DNA]</scope>
    <source>
        <strain evidence="3">CGMCC 4.7382</strain>
    </source>
</reference>
<gene>
    <name evidence="2" type="ORF">ACFQRF_10640</name>
</gene>
<evidence type="ECO:0000256" key="1">
    <source>
        <dbReference type="SAM" id="MobiDB-lite"/>
    </source>
</evidence>
<feature type="compositionally biased region" description="Low complexity" evidence="1">
    <location>
        <begin position="220"/>
        <end position="231"/>
    </location>
</feature>
<proteinExistence type="predicted"/>
<evidence type="ECO:0000313" key="2">
    <source>
        <dbReference type="EMBL" id="MFC7328198.1"/>
    </source>
</evidence>
<name>A0ABW2KFP3_9ACTN</name>
<sequence length="256" mass="27303">MSDRITVYPHFLNMVLYHEAAHAVVGAAVGATVHSLEINPQLLTPDWGATRKCGHVDLSGISGLHPQSALLILLAAEAAEARALRDMGYLEHTHPELRERCRVEAAESHRPAIDGLRRTYPRAAFDLAAAWADAERLVIDPALWEAFGEVGDAALERAATGARLGGAEIRRILAPYELRAWLTPERSVVVSGRARTGRWPAPHGHAPGSSGTPPAPRSHAPVPWAGAAVPAQSGRAPTVPARRHPTAPVRPAGCTV</sequence>
<dbReference type="Proteomes" id="UP001596540">
    <property type="component" value="Unassembled WGS sequence"/>
</dbReference>
<evidence type="ECO:0000313" key="3">
    <source>
        <dbReference type="Proteomes" id="UP001596540"/>
    </source>
</evidence>
<feature type="region of interest" description="Disordered" evidence="1">
    <location>
        <begin position="193"/>
        <end position="256"/>
    </location>
</feature>
<dbReference type="RefSeq" id="WP_379870847.1">
    <property type="nucleotide sequence ID" value="NZ_JBHTBH010000004.1"/>
</dbReference>
<dbReference type="EMBL" id="JBHTBH010000004">
    <property type="protein sequence ID" value="MFC7328198.1"/>
    <property type="molecule type" value="Genomic_DNA"/>
</dbReference>
<evidence type="ECO:0008006" key="4">
    <source>
        <dbReference type="Google" id="ProtNLM"/>
    </source>
</evidence>